<dbReference type="STRING" id="1465490.SAMN05444277_1209"/>
<dbReference type="Proteomes" id="UP000199031">
    <property type="component" value="Unassembled WGS sequence"/>
</dbReference>
<organism evidence="2 3">
    <name type="scientific">Parafilimonas terrae</name>
    <dbReference type="NCBI Taxonomy" id="1465490"/>
    <lineage>
        <taxon>Bacteria</taxon>
        <taxon>Pseudomonadati</taxon>
        <taxon>Bacteroidota</taxon>
        <taxon>Chitinophagia</taxon>
        <taxon>Chitinophagales</taxon>
        <taxon>Chitinophagaceae</taxon>
        <taxon>Parafilimonas</taxon>
    </lineage>
</organism>
<keyword evidence="3" id="KW-1185">Reference proteome</keyword>
<evidence type="ECO:0000313" key="2">
    <source>
        <dbReference type="EMBL" id="SFQ54584.1"/>
    </source>
</evidence>
<accession>A0A1I5ZDS6</accession>
<dbReference type="InterPro" id="IPR000182">
    <property type="entry name" value="GNAT_dom"/>
</dbReference>
<dbReference type="PROSITE" id="PS51186">
    <property type="entry name" value="GNAT"/>
    <property type="match status" value="1"/>
</dbReference>
<dbReference type="SUPFAM" id="SSF55729">
    <property type="entry name" value="Acyl-CoA N-acyltransferases (Nat)"/>
    <property type="match status" value="1"/>
</dbReference>
<evidence type="ECO:0000313" key="3">
    <source>
        <dbReference type="Proteomes" id="UP000199031"/>
    </source>
</evidence>
<dbReference type="Gene3D" id="3.40.630.30">
    <property type="match status" value="1"/>
</dbReference>
<proteinExistence type="predicted"/>
<reference evidence="2 3" key="1">
    <citation type="submission" date="2016-10" db="EMBL/GenBank/DDBJ databases">
        <authorList>
            <person name="de Groot N.N."/>
        </authorList>
    </citation>
    <scope>NUCLEOTIDE SEQUENCE [LARGE SCALE GENOMIC DNA]</scope>
    <source>
        <strain evidence="2 3">DSM 28286</strain>
    </source>
</reference>
<evidence type="ECO:0000259" key="1">
    <source>
        <dbReference type="PROSITE" id="PS51186"/>
    </source>
</evidence>
<gene>
    <name evidence="2" type="ORF">SAMN05444277_1209</name>
</gene>
<dbReference type="AlphaFoldDB" id="A0A1I5ZDS6"/>
<dbReference type="EMBL" id="FOXQ01000020">
    <property type="protein sequence ID" value="SFQ54584.1"/>
    <property type="molecule type" value="Genomic_DNA"/>
</dbReference>
<protein>
    <submittedName>
        <fullName evidence="2">ElaA protein</fullName>
    </submittedName>
</protein>
<feature type="domain" description="N-acetyltransferase" evidence="1">
    <location>
        <begin position="8"/>
        <end position="150"/>
    </location>
</feature>
<dbReference type="CDD" id="cd04301">
    <property type="entry name" value="NAT_SF"/>
    <property type="match status" value="1"/>
</dbReference>
<sequence length="158" mass="18301">MNIKWHYKAFNELSPPEIYKILQLRSEVFVVEQNCVFLDMDNKDEGCLHLMGFVNDELAAYTRLAPPGYIYEEMSIGRVVTSHKHRSKGLGKELMQYSIALCRQHFGNGPIKIGAQYYLLKFYTSLGFKVISDIYLEDGIEHVYMMLDNTFPVGKVNY</sequence>
<dbReference type="Pfam" id="PF13673">
    <property type="entry name" value="Acetyltransf_10"/>
    <property type="match status" value="1"/>
</dbReference>
<dbReference type="InterPro" id="IPR016181">
    <property type="entry name" value="Acyl_CoA_acyltransferase"/>
</dbReference>
<name>A0A1I5ZDS6_9BACT</name>
<dbReference type="GO" id="GO:0016747">
    <property type="term" value="F:acyltransferase activity, transferring groups other than amino-acyl groups"/>
    <property type="evidence" value="ECO:0007669"/>
    <property type="project" value="InterPro"/>
</dbReference>